<dbReference type="PROSITE" id="PS01314">
    <property type="entry name" value="UPF0047"/>
    <property type="match status" value="1"/>
</dbReference>
<dbReference type="AlphaFoldDB" id="A0A7G9WIR5"/>
<dbReference type="InterPro" id="IPR035917">
    <property type="entry name" value="YjbQ-like_sf"/>
</dbReference>
<dbReference type="NCBIfam" id="TIGR00149">
    <property type="entry name" value="TIGR00149_YjbQ"/>
    <property type="match status" value="1"/>
</dbReference>
<dbReference type="RefSeq" id="WP_212507642.1">
    <property type="nucleotide sequence ID" value="NZ_CP060696.1"/>
</dbReference>
<dbReference type="EMBL" id="CP060696">
    <property type="protein sequence ID" value="QNO18577.1"/>
    <property type="molecule type" value="Genomic_DNA"/>
</dbReference>
<dbReference type="PANTHER" id="PTHR30615:SF8">
    <property type="entry name" value="UPF0047 PROTEIN C4A8.02C"/>
    <property type="match status" value="1"/>
</dbReference>
<organism evidence="2 3">
    <name type="scientific">Caproicibacterium amylolyticum</name>
    <dbReference type="NCBI Taxonomy" id="2766537"/>
    <lineage>
        <taxon>Bacteria</taxon>
        <taxon>Bacillati</taxon>
        <taxon>Bacillota</taxon>
        <taxon>Clostridia</taxon>
        <taxon>Eubacteriales</taxon>
        <taxon>Oscillospiraceae</taxon>
        <taxon>Caproicibacterium</taxon>
    </lineage>
</organism>
<protein>
    <submittedName>
        <fullName evidence="2">YjbQ family protein</fullName>
    </submittedName>
</protein>
<keyword evidence="3" id="KW-1185">Reference proteome</keyword>
<dbReference type="KEGG" id="caml:H6X83_02705"/>
<evidence type="ECO:0000313" key="2">
    <source>
        <dbReference type="EMBL" id="QNO18577.1"/>
    </source>
</evidence>
<accession>A0A7G9WIR5</accession>
<dbReference type="SUPFAM" id="SSF111038">
    <property type="entry name" value="YjbQ-like"/>
    <property type="match status" value="1"/>
</dbReference>
<proteinExistence type="inferred from homology"/>
<evidence type="ECO:0000256" key="1">
    <source>
        <dbReference type="ARBA" id="ARBA00005534"/>
    </source>
</evidence>
<dbReference type="Pfam" id="PF01894">
    <property type="entry name" value="YjbQ"/>
    <property type="match status" value="1"/>
</dbReference>
<comment type="similarity">
    <text evidence="1">Belongs to the UPF0047 family.</text>
</comment>
<dbReference type="Proteomes" id="UP000516046">
    <property type="component" value="Chromosome"/>
</dbReference>
<dbReference type="InterPro" id="IPR001602">
    <property type="entry name" value="UPF0047_YjbQ-like"/>
</dbReference>
<gene>
    <name evidence="2" type="ORF">H6X83_02705</name>
</gene>
<dbReference type="PIRSF" id="PIRSF004681">
    <property type="entry name" value="UCP004681"/>
    <property type="match status" value="1"/>
</dbReference>
<reference evidence="2 3" key="1">
    <citation type="submission" date="2020-08" db="EMBL/GenBank/DDBJ databases">
        <authorList>
            <person name="Ren C."/>
            <person name="Gu Y."/>
            <person name="Xu Y."/>
        </authorList>
    </citation>
    <scope>NUCLEOTIDE SEQUENCE [LARGE SCALE GENOMIC DNA]</scope>
    <source>
        <strain evidence="2 3">LBM18003</strain>
    </source>
</reference>
<dbReference type="PANTHER" id="PTHR30615">
    <property type="entry name" value="UNCHARACTERIZED PROTEIN YJBQ-RELATED"/>
    <property type="match status" value="1"/>
</dbReference>
<name>A0A7G9WIR5_9FIRM</name>
<evidence type="ECO:0000313" key="3">
    <source>
        <dbReference type="Proteomes" id="UP000516046"/>
    </source>
</evidence>
<sequence length="130" mass="14590">MLYSYELETGKEGFYEITDKVRDALKKNGAESGICMVYCVHTTAAVTINENADPDVVHDLMFALDKTFPDRPEFQHQEGNSAAHLKSSVIGCSVTVPIQDGHLALGTWQGIYFCEFDGPRHRHFTVQIMH</sequence>
<dbReference type="Gene3D" id="2.60.120.460">
    <property type="entry name" value="YjbQ-like"/>
    <property type="match status" value="1"/>
</dbReference>